<sequence>MKVRGAGDQTVHFGQLHAGVLQSLQRQVGHLFQMEHARRRCVLLRLVLRDANQRRFSLQTHMSPLPRKCAFIV</sequence>
<proteinExistence type="predicted"/>
<gene>
    <name evidence="1" type="ORF">SDC9_204545</name>
</gene>
<reference evidence="1" key="1">
    <citation type="submission" date="2019-08" db="EMBL/GenBank/DDBJ databases">
        <authorList>
            <person name="Kucharzyk K."/>
            <person name="Murdoch R.W."/>
            <person name="Higgins S."/>
            <person name="Loffler F."/>
        </authorList>
    </citation>
    <scope>NUCLEOTIDE SEQUENCE</scope>
</reference>
<evidence type="ECO:0000313" key="1">
    <source>
        <dbReference type="EMBL" id="MPN56852.1"/>
    </source>
</evidence>
<organism evidence="1">
    <name type="scientific">bioreactor metagenome</name>
    <dbReference type="NCBI Taxonomy" id="1076179"/>
    <lineage>
        <taxon>unclassified sequences</taxon>
        <taxon>metagenomes</taxon>
        <taxon>ecological metagenomes</taxon>
    </lineage>
</organism>
<name>A0A645J171_9ZZZZ</name>
<protein>
    <submittedName>
        <fullName evidence="1">Uncharacterized protein</fullName>
    </submittedName>
</protein>
<comment type="caution">
    <text evidence="1">The sequence shown here is derived from an EMBL/GenBank/DDBJ whole genome shotgun (WGS) entry which is preliminary data.</text>
</comment>
<dbReference type="EMBL" id="VSSQ01127690">
    <property type="protein sequence ID" value="MPN56852.1"/>
    <property type="molecule type" value="Genomic_DNA"/>
</dbReference>
<accession>A0A645J171</accession>
<dbReference type="AlphaFoldDB" id="A0A645J171"/>